<dbReference type="InterPro" id="IPR009057">
    <property type="entry name" value="Homeodomain-like_sf"/>
</dbReference>
<feature type="compositionally biased region" description="Polar residues" evidence="8">
    <location>
        <begin position="133"/>
        <end position="146"/>
    </location>
</feature>
<name>A0A5N6P7L2_9ASTR</name>
<keyword evidence="7" id="KW-0539">Nucleus</keyword>
<feature type="region of interest" description="Disordered" evidence="8">
    <location>
        <begin position="116"/>
        <end position="159"/>
    </location>
</feature>
<dbReference type="GO" id="GO:0045893">
    <property type="term" value="P:positive regulation of DNA-templated transcription"/>
    <property type="evidence" value="ECO:0007669"/>
    <property type="project" value="UniProtKB-ARBA"/>
</dbReference>
<evidence type="ECO:0000256" key="1">
    <source>
        <dbReference type="ARBA" id="ARBA00004123"/>
    </source>
</evidence>
<keyword evidence="2" id="KW-0677">Repeat</keyword>
<comment type="subcellular location">
    <subcellularLocation>
        <location evidence="1">Nucleus</location>
    </subcellularLocation>
</comment>
<dbReference type="SMART" id="SM00717">
    <property type="entry name" value="SANT"/>
    <property type="match status" value="2"/>
</dbReference>
<evidence type="ECO:0000313" key="12">
    <source>
        <dbReference type="Proteomes" id="UP000326396"/>
    </source>
</evidence>
<feature type="compositionally biased region" description="Low complexity" evidence="8">
    <location>
        <begin position="147"/>
        <end position="158"/>
    </location>
</feature>
<feature type="compositionally biased region" description="Polar residues" evidence="8">
    <location>
        <begin position="193"/>
        <end position="208"/>
    </location>
</feature>
<evidence type="ECO:0000313" key="11">
    <source>
        <dbReference type="EMBL" id="KAD5961234.1"/>
    </source>
</evidence>
<dbReference type="Proteomes" id="UP000326396">
    <property type="component" value="Linkage Group LG14"/>
</dbReference>
<organism evidence="11 12">
    <name type="scientific">Mikania micrantha</name>
    <name type="common">bitter vine</name>
    <dbReference type="NCBI Taxonomy" id="192012"/>
    <lineage>
        <taxon>Eukaryota</taxon>
        <taxon>Viridiplantae</taxon>
        <taxon>Streptophyta</taxon>
        <taxon>Embryophyta</taxon>
        <taxon>Tracheophyta</taxon>
        <taxon>Spermatophyta</taxon>
        <taxon>Magnoliopsida</taxon>
        <taxon>eudicotyledons</taxon>
        <taxon>Gunneridae</taxon>
        <taxon>Pentapetalae</taxon>
        <taxon>asterids</taxon>
        <taxon>campanulids</taxon>
        <taxon>Asterales</taxon>
        <taxon>Asteraceae</taxon>
        <taxon>Asteroideae</taxon>
        <taxon>Heliantheae alliance</taxon>
        <taxon>Eupatorieae</taxon>
        <taxon>Mikania</taxon>
    </lineage>
</organism>
<feature type="region of interest" description="Disordered" evidence="8">
    <location>
        <begin position="191"/>
        <end position="226"/>
    </location>
</feature>
<keyword evidence="3" id="KW-0805">Transcription regulation</keyword>
<dbReference type="PANTHER" id="PTHR47997:SF11">
    <property type="entry name" value="TRANSCRIPTION FACTOR LAF1"/>
    <property type="match status" value="1"/>
</dbReference>
<dbReference type="InterPro" id="IPR001005">
    <property type="entry name" value="SANT/Myb"/>
</dbReference>
<dbReference type="FunFam" id="1.10.10.60:FF:000371">
    <property type="entry name" value="MYB transcription factor"/>
    <property type="match status" value="1"/>
</dbReference>
<evidence type="ECO:0000256" key="2">
    <source>
        <dbReference type="ARBA" id="ARBA00022737"/>
    </source>
</evidence>
<keyword evidence="5" id="KW-0010">Activator</keyword>
<feature type="compositionally biased region" description="Basic residues" evidence="8">
    <location>
        <begin position="116"/>
        <end position="126"/>
    </location>
</feature>
<accession>A0A5N6P7L2</accession>
<dbReference type="FunFam" id="1.10.10.60:FF:000077">
    <property type="entry name" value="MYB transcription factor"/>
    <property type="match status" value="1"/>
</dbReference>
<proteinExistence type="predicted"/>
<dbReference type="SUPFAM" id="SSF46689">
    <property type="entry name" value="Homeodomain-like"/>
    <property type="match status" value="1"/>
</dbReference>
<dbReference type="OrthoDB" id="2143914at2759"/>
<dbReference type="PROSITE" id="PS51294">
    <property type="entry name" value="HTH_MYB"/>
    <property type="match status" value="2"/>
</dbReference>
<feature type="domain" description="HTH myb-type" evidence="10">
    <location>
        <begin position="10"/>
        <end position="62"/>
    </location>
</feature>
<keyword evidence="12" id="KW-1185">Reference proteome</keyword>
<protein>
    <submittedName>
        <fullName evidence="11">Uncharacterized protein</fullName>
    </submittedName>
</protein>
<keyword evidence="6" id="KW-0804">Transcription</keyword>
<dbReference type="Pfam" id="PF00249">
    <property type="entry name" value="Myb_DNA-binding"/>
    <property type="match status" value="2"/>
</dbReference>
<dbReference type="InterPro" id="IPR017930">
    <property type="entry name" value="Myb_dom"/>
</dbReference>
<evidence type="ECO:0000259" key="9">
    <source>
        <dbReference type="PROSITE" id="PS50090"/>
    </source>
</evidence>
<dbReference type="Gene3D" id="1.10.10.60">
    <property type="entry name" value="Homeodomain-like"/>
    <property type="match status" value="2"/>
</dbReference>
<dbReference type="GO" id="GO:0005634">
    <property type="term" value="C:nucleus"/>
    <property type="evidence" value="ECO:0007669"/>
    <property type="project" value="UniProtKB-SubCell"/>
</dbReference>
<comment type="caution">
    <text evidence="11">The sequence shown here is derived from an EMBL/GenBank/DDBJ whole genome shotgun (WGS) entry which is preliminary data.</text>
</comment>
<dbReference type="InterPro" id="IPR051953">
    <property type="entry name" value="Plant_SW-associated_TFs"/>
</dbReference>
<evidence type="ECO:0000256" key="8">
    <source>
        <dbReference type="SAM" id="MobiDB-lite"/>
    </source>
</evidence>
<feature type="domain" description="Myb-like" evidence="9">
    <location>
        <begin position="63"/>
        <end position="113"/>
    </location>
</feature>
<dbReference type="GO" id="GO:0003677">
    <property type="term" value="F:DNA binding"/>
    <property type="evidence" value="ECO:0007669"/>
    <property type="project" value="UniProtKB-KW"/>
</dbReference>
<sequence length="265" mass="30825">MRCKLPEKQTMKHRKGLWSPDEDQKLTYYVMNYGHACWSSVPINAGLERNGKSCRLRWINYLRPGLKRGAFSSQEEETILILHGFLGNKWSQISQHLPGRTDNEIKNYWHSHLKKKSDKSKHLQVHQKHDYTRSNLENKGPSSLCQNAPNSTNTSSANMVRSVPTVSKIRNLPKLLFADWVSLDEFRHDVGRSSDQPLSHGSKHQSSTVEHEWQHSEGSTEGIENQNCMNMCSNDNMLQTQMTIDRFFEFNDVDFDIDNFLYMYM</sequence>
<feature type="domain" description="HTH myb-type" evidence="10">
    <location>
        <begin position="63"/>
        <end position="117"/>
    </location>
</feature>
<evidence type="ECO:0000256" key="3">
    <source>
        <dbReference type="ARBA" id="ARBA00023015"/>
    </source>
</evidence>
<gene>
    <name evidence="11" type="ORF">E3N88_12707</name>
</gene>
<keyword evidence="4" id="KW-0238">DNA-binding</keyword>
<dbReference type="AlphaFoldDB" id="A0A5N6P7L2"/>
<dbReference type="CDD" id="cd00167">
    <property type="entry name" value="SANT"/>
    <property type="match status" value="2"/>
</dbReference>
<feature type="compositionally biased region" description="Polar residues" evidence="8">
    <location>
        <begin position="216"/>
        <end position="226"/>
    </location>
</feature>
<dbReference type="EMBL" id="SZYD01000006">
    <property type="protein sequence ID" value="KAD5961234.1"/>
    <property type="molecule type" value="Genomic_DNA"/>
</dbReference>
<reference evidence="11 12" key="1">
    <citation type="submission" date="2019-05" db="EMBL/GenBank/DDBJ databases">
        <title>Mikania micrantha, genome provides insights into the molecular mechanism of rapid growth.</title>
        <authorList>
            <person name="Liu B."/>
        </authorList>
    </citation>
    <scope>NUCLEOTIDE SEQUENCE [LARGE SCALE GENOMIC DNA]</scope>
    <source>
        <strain evidence="11">NLD-2019</strain>
        <tissue evidence="11">Leaf</tissue>
    </source>
</reference>
<evidence type="ECO:0000256" key="4">
    <source>
        <dbReference type="ARBA" id="ARBA00023125"/>
    </source>
</evidence>
<dbReference type="PROSITE" id="PS50090">
    <property type="entry name" value="MYB_LIKE"/>
    <property type="match status" value="2"/>
</dbReference>
<evidence type="ECO:0000256" key="6">
    <source>
        <dbReference type="ARBA" id="ARBA00023163"/>
    </source>
</evidence>
<dbReference type="PANTHER" id="PTHR47997">
    <property type="entry name" value="MYB DOMAIN PROTEIN 55"/>
    <property type="match status" value="1"/>
</dbReference>
<evidence type="ECO:0000259" key="10">
    <source>
        <dbReference type="PROSITE" id="PS51294"/>
    </source>
</evidence>
<feature type="domain" description="Myb-like" evidence="9">
    <location>
        <begin position="10"/>
        <end position="62"/>
    </location>
</feature>
<evidence type="ECO:0000256" key="7">
    <source>
        <dbReference type="ARBA" id="ARBA00023242"/>
    </source>
</evidence>
<evidence type="ECO:0000256" key="5">
    <source>
        <dbReference type="ARBA" id="ARBA00023159"/>
    </source>
</evidence>